<dbReference type="PANTHER" id="PTHR28242">
    <property type="entry name" value="PHOSPHORELAY INTERMEDIATE PROTEIN YPD1"/>
    <property type="match status" value="1"/>
</dbReference>
<dbReference type="Pfam" id="PF01627">
    <property type="entry name" value="Hpt"/>
    <property type="match status" value="1"/>
</dbReference>
<keyword evidence="3" id="KW-0007">Acetylation</keyword>
<evidence type="ECO:0000256" key="3">
    <source>
        <dbReference type="ARBA" id="ARBA00022990"/>
    </source>
</evidence>
<dbReference type="PANTHER" id="PTHR28242:SF30">
    <property type="entry name" value="HISTIDINE-CONTAINING PHOSPHOTRANSFER PROTEIN 2"/>
    <property type="match status" value="1"/>
</dbReference>
<accession>A0AAW2CMW3</accession>
<dbReference type="SUPFAM" id="SSF47226">
    <property type="entry name" value="Histidine-containing phosphotransfer domain, HPT domain"/>
    <property type="match status" value="1"/>
</dbReference>
<evidence type="ECO:0000256" key="6">
    <source>
        <dbReference type="RuleBase" id="RU369004"/>
    </source>
</evidence>
<dbReference type="EMBL" id="JAZDWU010000006">
    <property type="protein sequence ID" value="KAK9999530.1"/>
    <property type="molecule type" value="Genomic_DNA"/>
</dbReference>
<organism evidence="8 9">
    <name type="scientific">Lithocarpus litseifolius</name>
    <dbReference type="NCBI Taxonomy" id="425828"/>
    <lineage>
        <taxon>Eukaryota</taxon>
        <taxon>Viridiplantae</taxon>
        <taxon>Streptophyta</taxon>
        <taxon>Embryophyta</taxon>
        <taxon>Tracheophyta</taxon>
        <taxon>Spermatophyta</taxon>
        <taxon>Magnoliopsida</taxon>
        <taxon>eudicotyledons</taxon>
        <taxon>Gunneridae</taxon>
        <taxon>Pentapetalae</taxon>
        <taxon>rosids</taxon>
        <taxon>fabids</taxon>
        <taxon>Fagales</taxon>
        <taxon>Fagaceae</taxon>
        <taxon>Lithocarpus</taxon>
    </lineage>
</organism>
<dbReference type="InterPro" id="IPR036641">
    <property type="entry name" value="HPT_dom_sf"/>
</dbReference>
<dbReference type="GO" id="GO:0000160">
    <property type="term" value="P:phosphorelay signal transduction system"/>
    <property type="evidence" value="ECO:0007669"/>
    <property type="project" value="UniProtKB-UniRule"/>
</dbReference>
<keyword evidence="9" id="KW-1185">Reference proteome</keyword>
<evidence type="ECO:0000313" key="8">
    <source>
        <dbReference type="EMBL" id="KAK9999530.1"/>
    </source>
</evidence>
<dbReference type="GO" id="GO:0005634">
    <property type="term" value="C:nucleus"/>
    <property type="evidence" value="ECO:0007669"/>
    <property type="project" value="UniProtKB-SubCell"/>
</dbReference>
<dbReference type="GO" id="GO:0043424">
    <property type="term" value="F:protein histidine kinase binding"/>
    <property type="evidence" value="ECO:0007669"/>
    <property type="project" value="UniProtKB-UniRule"/>
</dbReference>
<dbReference type="GO" id="GO:0009736">
    <property type="term" value="P:cytokinin-activated signaling pathway"/>
    <property type="evidence" value="ECO:0007669"/>
    <property type="project" value="UniProtKB-KW"/>
</dbReference>
<gene>
    <name evidence="8" type="ORF">SO802_019133</name>
</gene>
<comment type="domain">
    <text evidence="6">Histidine-containing phosphotransfer domain (HPt) contains an active histidine that mediates the phosphotransfer.</text>
</comment>
<evidence type="ECO:0000259" key="7">
    <source>
        <dbReference type="Pfam" id="PF01627"/>
    </source>
</evidence>
<dbReference type="Proteomes" id="UP001459277">
    <property type="component" value="Unassembled WGS sequence"/>
</dbReference>
<keyword evidence="2 6" id="KW-0932">Cytokinin signaling pathway</keyword>
<dbReference type="InterPro" id="IPR008207">
    <property type="entry name" value="Sig_transdc_His_kin_Hpt_dom"/>
</dbReference>
<evidence type="ECO:0000313" key="9">
    <source>
        <dbReference type="Proteomes" id="UP001459277"/>
    </source>
</evidence>
<protein>
    <recommendedName>
        <fullName evidence="6">Histidine-containing phosphotransfer protein</fullName>
    </recommendedName>
</protein>
<comment type="function">
    <text evidence="6">Functions as a two-component phosphorelay mediators between cytokinin sensor histidine kinases and response regulators (B-type ARRs). Plays an important role in propagating cytokinin signal transduction.</text>
</comment>
<evidence type="ECO:0000256" key="2">
    <source>
        <dbReference type="ARBA" id="ARBA00022864"/>
    </source>
</evidence>
<keyword evidence="5" id="KW-0539">Nucleus</keyword>
<dbReference type="InterPro" id="IPR045871">
    <property type="entry name" value="AHP1-5/YPD1"/>
</dbReference>
<dbReference type="FunFam" id="1.20.120.160:FF:000001">
    <property type="entry name" value="Histidine-containing phosphotransfer protein 1"/>
    <property type="match status" value="1"/>
</dbReference>
<dbReference type="Gene3D" id="1.20.120.160">
    <property type="entry name" value="HPT domain"/>
    <property type="match status" value="1"/>
</dbReference>
<evidence type="ECO:0000256" key="4">
    <source>
        <dbReference type="ARBA" id="ARBA00023012"/>
    </source>
</evidence>
<evidence type="ECO:0000256" key="1">
    <source>
        <dbReference type="ARBA" id="ARBA00022490"/>
    </source>
</evidence>
<dbReference type="AlphaFoldDB" id="A0AAW2CMW3"/>
<reference evidence="8 9" key="1">
    <citation type="submission" date="2024-01" db="EMBL/GenBank/DDBJ databases">
        <title>A telomere-to-telomere, gap-free genome of sweet tea (Lithocarpus litseifolius).</title>
        <authorList>
            <person name="Zhou J."/>
        </authorList>
    </citation>
    <scope>NUCLEOTIDE SEQUENCE [LARGE SCALE GENOMIC DNA]</scope>
    <source>
        <strain evidence="8">Zhou-2022a</strain>
        <tissue evidence="8">Leaf</tissue>
    </source>
</reference>
<dbReference type="GO" id="GO:0009927">
    <property type="term" value="F:histidine phosphotransfer kinase activity"/>
    <property type="evidence" value="ECO:0007669"/>
    <property type="project" value="UniProtKB-UniRule"/>
</dbReference>
<comment type="caution">
    <text evidence="8">The sequence shown here is derived from an EMBL/GenBank/DDBJ whole genome shotgun (WGS) entry which is preliminary data.</text>
</comment>
<evidence type="ECO:0000256" key="5">
    <source>
        <dbReference type="ARBA" id="ARBA00023242"/>
    </source>
</evidence>
<sequence length="268" mass="30438">MVGTDLRQQLNNYIQSMRDQGILDSQFHSVQALKTEENPHFVLETVTVFCNDADNGIAQMTRYLEGPVVDFTNLTGLSHFLRGSSSSIGGIRMALACRDLRRASEANNKQGCIEGMARLKHEYNSLKEGLNNISQVILRKRLQAQDREANYRQCSKGTPVESWPVFAPSGASIEDQREGASTEDQSLRFYMMSFNSINWLTINLKALKCDTSPRPNREPNSLYLGNLDEDPKKKYISFGIEGYKFRPTDSELILLYLIKVLNYPLPWN</sequence>
<keyword evidence="1" id="KW-0963">Cytoplasm</keyword>
<proteinExistence type="predicted"/>
<dbReference type="GO" id="GO:0005829">
    <property type="term" value="C:cytosol"/>
    <property type="evidence" value="ECO:0007669"/>
    <property type="project" value="UniProtKB-SubCell"/>
</dbReference>
<comment type="subcellular location">
    <subcellularLocation>
        <location evidence="6">Cytoplasm</location>
        <location evidence="6">Cytosol</location>
    </subcellularLocation>
    <subcellularLocation>
        <location evidence="6">Nucleus</location>
    </subcellularLocation>
</comment>
<keyword evidence="4 6" id="KW-0902">Two-component regulatory system</keyword>
<name>A0AAW2CMW3_9ROSI</name>
<feature type="domain" description="HPt" evidence="7">
    <location>
        <begin position="45"/>
        <end position="128"/>
    </location>
</feature>